<dbReference type="EMBL" id="JAJFAZ020000007">
    <property type="protein sequence ID" value="KAI5318093.1"/>
    <property type="molecule type" value="Genomic_DNA"/>
</dbReference>
<dbReference type="SUPFAM" id="SSF53098">
    <property type="entry name" value="Ribonuclease H-like"/>
    <property type="match status" value="1"/>
</dbReference>
<sequence length="916" mass="105326">MNLLSKESILPPLNHHEQDKTCIECAKGKLTNLRKKGAIRSEKLLEIIHTDICGPFPVDTHDGFKYFITFIDDFSRYGYVDLITEKSKALEMFKIYKAEVENQLDSKIKVVRSDRGGEFYGKFTEKGRNPGPFANFLQQEGIVTQYTNPGTPQQNGVSERRNRTLIEMMRSMMCCTKLPTFLWGEALKTANYLANKIPTKATNMIPYEIWCKRKPSLARLRTWGCRAEAKLYNPMQKKLDSKTVSCFFIGYPDRTKGYRFYCPKNNTRFVETQRAIFIEEEEKGLDEVDFDFDEVLETKETADENQTREVTILPFDALEENRASPMDAERNNEEGQVTEHQQTAVEEMQTDQPVQTPDLQLRRSQRPKRPALSNDYFVYLQESEHDINTEEDPATFKQAMESDKSSQWSAAMESELESMSKNWVWKLVILPLGCKPIGCKWVYKTKRNAQGQIDRYKARLVAKGYTQEEGVDYNETFSPVSTKDSFRVMMALVAHFDLHLHQMDVKTAFLNGELIEEIYMKQPDGFASKGEENLVCKLQKSIYGLKQASRQWYLKFDEVVKSQGFIDNPLDECIYMKFNGRNFIFMLLHVDDILLASSNLSMLHDTKRMLSDHFDMSDLGEANYVLGIEISRDRERKMIGLCQKAYIEKVLRRFNMGNCTGCDVPFLKGDKLSSEQSIKNEQERLEMKDKPYASLVGSLMYAQVCTRLDLAFCISVLGRFQSNPGQAHWIAGKKVLRYLQRTKEYKLVYRKVENLQLEGYADADFAGCQDTKKCTSGVVFLFAGAAVAWKSMKQQYVSTSTMQAEFLAVYEATSMAVWLKNFMSMLKIVDSIQRPIQLWNDNTAAVYFAQGNKRSSGMSHLHLKFLSAKEKIRDGETALSHIGTYFMIADPLNKGLPNHVFHRHVASMGLQFSFDT</sequence>
<dbReference type="Pfam" id="PF25597">
    <property type="entry name" value="SH3_retrovirus"/>
    <property type="match status" value="1"/>
</dbReference>
<dbReference type="InterPro" id="IPR013103">
    <property type="entry name" value="RVT_2"/>
</dbReference>
<feature type="compositionally biased region" description="Basic and acidic residues" evidence="3">
    <location>
        <begin position="324"/>
        <end position="333"/>
    </location>
</feature>
<proteinExistence type="predicted"/>
<keyword evidence="1" id="KW-0479">Metal-binding</keyword>
<dbReference type="GO" id="GO:0046872">
    <property type="term" value="F:metal ion binding"/>
    <property type="evidence" value="ECO:0007669"/>
    <property type="project" value="UniProtKB-KW"/>
</dbReference>
<dbReference type="GO" id="GO:0003676">
    <property type="term" value="F:nucleic acid binding"/>
    <property type="evidence" value="ECO:0007669"/>
    <property type="project" value="InterPro"/>
</dbReference>
<dbReference type="InterPro" id="IPR057670">
    <property type="entry name" value="SH3_retrovirus"/>
</dbReference>
<name>A0AAD4V4E6_PRUDU</name>
<evidence type="ECO:0000259" key="4">
    <source>
        <dbReference type="PROSITE" id="PS50994"/>
    </source>
</evidence>
<dbReference type="InterPro" id="IPR001584">
    <property type="entry name" value="Integrase_cat-core"/>
</dbReference>
<feature type="region of interest" description="Disordered" evidence="3">
    <location>
        <begin position="324"/>
        <end position="367"/>
    </location>
</feature>
<keyword evidence="2" id="KW-0378">Hydrolase</keyword>
<accession>A0AAD4V4E6</accession>
<dbReference type="Pfam" id="PF00665">
    <property type="entry name" value="rve"/>
    <property type="match status" value="1"/>
</dbReference>
<dbReference type="PROSITE" id="PS50994">
    <property type="entry name" value="INTEGRASE"/>
    <property type="match status" value="1"/>
</dbReference>
<dbReference type="PANTHER" id="PTHR42648:SF28">
    <property type="entry name" value="TRANSPOSON-ENCODED PROTEIN WITH RIBONUCLEASE H-LIKE AND RETROVIRUS ZINC FINGER-LIKE DOMAINS"/>
    <property type="match status" value="1"/>
</dbReference>
<organism evidence="5 6">
    <name type="scientific">Prunus dulcis</name>
    <name type="common">Almond</name>
    <name type="synonym">Amygdalus dulcis</name>
    <dbReference type="NCBI Taxonomy" id="3755"/>
    <lineage>
        <taxon>Eukaryota</taxon>
        <taxon>Viridiplantae</taxon>
        <taxon>Streptophyta</taxon>
        <taxon>Embryophyta</taxon>
        <taxon>Tracheophyta</taxon>
        <taxon>Spermatophyta</taxon>
        <taxon>Magnoliopsida</taxon>
        <taxon>eudicotyledons</taxon>
        <taxon>Gunneridae</taxon>
        <taxon>Pentapetalae</taxon>
        <taxon>rosids</taxon>
        <taxon>fabids</taxon>
        <taxon>Rosales</taxon>
        <taxon>Rosaceae</taxon>
        <taxon>Amygdaloideae</taxon>
        <taxon>Amygdaleae</taxon>
        <taxon>Prunus</taxon>
    </lineage>
</organism>
<evidence type="ECO:0000256" key="3">
    <source>
        <dbReference type="SAM" id="MobiDB-lite"/>
    </source>
</evidence>
<dbReference type="Proteomes" id="UP001054821">
    <property type="component" value="Chromosome 7"/>
</dbReference>
<dbReference type="InterPro" id="IPR039537">
    <property type="entry name" value="Retrotran_Ty1/copia-like"/>
</dbReference>
<dbReference type="InterPro" id="IPR036397">
    <property type="entry name" value="RNaseH_sf"/>
</dbReference>
<keyword evidence="6" id="KW-1185">Reference proteome</keyword>
<evidence type="ECO:0000256" key="2">
    <source>
        <dbReference type="ARBA" id="ARBA00022801"/>
    </source>
</evidence>
<evidence type="ECO:0000256" key="1">
    <source>
        <dbReference type="ARBA" id="ARBA00022723"/>
    </source>
</evidence>
<comment type="caution">
    <text evidence="5">The sequence shown here is derived from an EMBL/GenBank/DDBJ whole genome shotgun (WGS) entry which is preliminary data.</text>
</comment>
<dbReference type="Pfam" id="PF07727">
    <property type="entry name" value="RVT_2"/>
    <property type="match status" value="1"/>
</dbReference>
<reference evidence="5 6" key="1">
    <citation type="journal article" date="2022" name="G3 (Bethesda)">
        <title>Whole-genome sequence and methylome profiling of the almond [Prunus dulcis (Mill.) D.A. Webb] cultivar 'Nonpareil'.</title>
        <authorList>
            <person name="D'Amico-Willman K.M."/>
            <person name="Ouma W.Z."/>
            <person name="Meulia T."/>
            <person name="Sideli G.M."/>
            <person name="Gradziel T.M."/>
            <person name="Fresnedo-Ramirez J."/>
        </authorList>
    </citation>
    <scope>NUCLEOTIDE SEQUENCE [LARGE SCALE GENOMIC DNA]</scope>
    <source>
        <strain evidence="5">Clone GOH B32 T37-40</strain>
    </source>
</reference>
<dbReference type="GO" id="GO:0016787">
    <property type="term" value="F:hydrolase activity"/>
    <property type="evidence" value="ECO:0007669"/>
    <property type="project" value="UniProtKB-KW"/>
</dbReference>
<dbReference type="Gene3D" id="3.30.420.10">
    <property type="entry name" value="Ribonuclease H-like superfamily/Ribonuclease H"/>
    <property type="match status" value="1"/>
</dbReference>
<feature type="domain" description="Integrase catalytic" evidence="4">
    <location>
        <begin position="40"/>
        <end position="214"/>
    </location>
</feature>
<evidence type="ECO:0000313" key="5">
    <source>
        <dbReference type="EMBL" id="KAI5318093.1"/>
    </source>
</evidence>
<dbReference type="CDD" id="cd09272">
    <property type="entry name" value="RNase_HI_RT_Ty1"/>
    <property type="match status" value="1"/>
</dbReference>
<feature type="compositionally biased region" description="Polar residues" evidence="3">
    <location>
        <begin position="334"/>
        <end position="358"/>
    </location>
</feature>
<dbReference type="SUPFAM" id="SSF56672">
    <property type="entry name" value="DNA/RNA polymerases"/>
    <property type="match status" value="1"/>
</dbReference>
<dbReference type="AlphaFoldDB" id="A0AAD4V4E6"/>
<dbReference type="GO" id="GO:0015074">
    <property type="term" value="P:DNA integration"/>
    <property type="evidence" value="ECO:0007669"/>
    <property type="project" value="InterPro"/>
</dbReference>
<evidence type="ECO:0000313" key="6">
    <source>
        <dbReference type="Proteomes" id="UP001054821"/>
    </source>
</evidence>
<dbReference type="PANTHER" id="PTHR42648">
    <property type="entry name" value="TRANSPOSASE, PUTATIVE-RELATED"/>
    <property type="match status" value="1"/>
</dbReference>
<dbReference type="InterPro" id="IPR043502">
    <property type="entry name" value="DNA/RNA_pol_sf"/>
</dbReference>
<protein>
    <recommendedName>
        <fullName evidence="4">Integrase catalytic domain-containing protein</fullName>
    </recommendedName>
</protein>
<dbReference type="InterPro" id="IPR012337">
    <property type="entry name" value="RNaseH-like_sf"/>
</dbReference>
<gene>
    <name evidence="5" type="ORF">L3X38_037801</name>
</gene>